<name>A0A914ENV3_9BILA</name>
<dbReference type="WBParaSite" id="ACRNAN_scaffold9859.g30458.t1">
    <property type="protein sequence ID" value="ACRNAN_scaffold9859.g30458.t1"/>
    <property type="gene ID" value="ACRNAN_scaffold9859.g30458"/>
</dbReference>
<dbReference type="AlphaFoldDB" id="A0A914ENV3"/>
<feature type="region of interest" description="Disordered" evidence="2">
    <location>
        <begin position="359"/>
        <end position="387"/>
    </location>
</feature>
<evidence type="ECO:0000313" key="4">
    <source>
        <dbReference type="WBParaSite" id="ACRNAN_scaffold9859.g30458.t1"/>
    </source>
</evidence>
<feature type="compositionally biased region" description="Basic and acidic residues" evidence="2">
    <location>
        <begin position="367"/>
        <end position="380"/>
    </location>
</feature>
<evidence type="ECO:0000256" key="1">
    <source>
        <dbReference type="SAM" id="Coils"/>
    </source>
</evidence>
<keyword evidence="3" id="KW-1185">Reference proteome</keyword>
<protein>
    <submittedName>
        <fullName evidence="4">Uncharacterized protein</fullName>
    </submittedName>
</protein>
<sequence length="387" mass="43286">MTSCYMTSEKSEFKFGGKTKRYNALTLTSSLLALVFQLVKSTIVLVDKAGNTYIPSDDGFEPSLENGKSYIVEGERVGETSKNIIARRGEQVVQPHGTLANQSIHAVVPAEEQIAQASNSQQIALMPQNRRDQTINNIISACRGMNDNLSMLYSGTRTVCLMGSLAVLASCGTDVSLVTEQMPVNRFQFLKNPHSFRASIYQLLASISDAFRVSNTCMGTIKASLSDIPDNLSDIIEMLAAQMAAQAEKPLDHVLQIIDELCHASVGAKGVNEKMKLELQKLMEQMTIAKIAKEEETMRVEQDRVEAMRKVEQARNEYWNQLKKDVPPPTIVKSSFFFGFIKNERVDNSALHAHQQNTVQLQDEFDRESRYEEDLKRSMEQHTPPSI</sequence>
<accession>A0A914ENV3</accession>
<feature type="coiled-coil region" evidence="1">
    <location>
        <begin position="272"/>
        <end position="317"/>
    </location>
</feature>
<dbReference type="Proteomes" id="UP000887540">
    <property type="component" value="Unplaced"/>
</dbReference>
<evidence type="ECO:0000313" key="3">
    <source>
        <dbReference type="Proteomes" id="UP000887540"/>
    </source>
</evidence>
<organism evidence="3 4">
    <name type="scientific">Acrobeloides nanus</name>
    <dbReference type="NCBI Taxonomy" id="290746"/>
    <lineage>
        <taxon>Eukaryota</taxon>
        <taxon>Metazoa</taxon>
        <taxon>Ecdysozoa</taxon>
        <taxon>Nematoda</taxon>
        <taxon>Chromadorea</taxon>
        <taxon>Rhabditida</taxon>
        <taxon>Tylenchina</taxon>
        <taxon>Cephalobomorpha</taxon>
        <taxon>Cephaloboidea</taxon>
        <taxon>Cephalobidae</taxon>
        <taxon>Acrobeloides</taxon>
    </lineage>
</organism>
<evidence type="ECO:0000256" key="2">
    <source>
        <dbReference type="SAM" id="MobiDB-lite"/>
    </source>
</evidence>
<proteinExistence type="predicted"/>
<reference evidence="4" key="1">
    <citation type="submission" date="2022-11" db="UniProtKB">
        <authorList>
            <consortium name="WormBaseParasite"/>
        </authorList>
    </citation>
    <scope>IDENTIFICATION</scope>
</reference>
<dbReference type="PANTHER" id="PTHR33488">
    <property type="entry name" value="ZGC:162509"/>
    <property type="match status" value="1"/>
</dbReference>
<keyword evidence="1" id="KW-0175">Coiled coil</keyword>
<dbReference type="PANTHER" id="PTHR33488:SF2">
    <property type="entry name" value="EARLY ENDOSOME ANTIGEN 1-LIKE"/>
    <property type="match status" value="1"/>
</dbReference>